<dbReference type="EMBL" id="MK318974">
    <property type="protein sequence ID" value="QCL10078.1"/>
    <property type="molecule type" value="Genomic_DNA"/>
</dbReference>
<name>A0A7S4ZUU8_RHIRH</name>
<organism evidence="1">
    <name type="scientific">Rhizobium rhizogenes</name>
    <name type="common">Agrobacterium rhizogenes</name>
    <dbReference type="NCBI Taxonomy" id="359"/>
    <lineage>
        <taxon>Bacteria</taxon>
        <taxon>Pseudomonadati</taxon>
        <taxon>Pseudomonadota</taxon>
        <taxon>Alphaproteobacteria</taxon>
        <taxon>Hyphomicrobiales</taxon>
        <taxon>Rhizobiaceae</taxon>
        <taxon>Rhizobium/Agrobacterium group</taxon>
        <taxon>Rhizobium</taxon>
    </lineage>
</organism>
<geneLocation type="plasmid" evidence="1">
    <name>pColt5.8d</name>
</geneLocation>
<dbReference type="InterPro" id="IPR011664">
    <property type="entry name" value="Abi_system_AbiD/AbiF-like"/>
</dbReference>
<dbReference type="Pfam" id="PF07751">
    <property type="entry name" value="Abi_2"/>
    <property type="match status" value="1"/>
</dbReference>
<gene>
    <name evidence="1" type="ORF">pC5.8d_775</name>
</gene>
<protein>
    <submittedName>
        <fullName evidence="1">Abi-like family protein</fullName>
    </submittedName>
</protein>
<keyword evidence="1" id="KW-0614">Plasmid</keyword>
<sequence length="303" mass="34736">MTITDVDKAKACLARIGYYRLSAYWYPFRKSQITTDALSGKPMTVVLDDFKDDTDFPTIHSLYIFDKNLRLLVLDAVERIEVAVRTDIALLLGRKDPWAHRNSRLLHGNFARRPKPGSANTRHQEWLNRQDKKFLDSREDFAKHFKTKYAGVNPPIWIDVELWDFGSLSHLYGGLTVADQDQIATTYGLPSGQVLKTWLHCLNDVRNVCAHHSRLWNKPLVNQPTWPATGVTPMLDHVTAASVSQTRLYAALIILNWMLRVINPTSSWRMRLIERADTMPANKHLSLFSAGFPPTWKAEAIWL</sequence>
<dbReference type="InterPro" id="IPR017034">
    <property type="entry name" value="Abi_system_AbiD/AbiF"/>
</dbReference>
<reference evidence="1" key="1">
    <citation type="submission" date="2018-12" db="EMBL/GenBank/DDBJ databases">
        <title>Three Rhizobium rhizogenes strains isolated from the same crown gall tumor carry diverse plasmids.</title>
        <authorList>
            <person name="Pulawska J."/>
            <person name="Kuzmanovic N."/>
        </authorList>
    </citation>
    <scope>NUCLEOTIDE SEQUENCE</scope>
    <source>
        <strain evidence="1">Colt5.8</strain>
        <plasmid evidence="1">pColt5.8d</plasmid>
    </source>
</reference>
<dbReference type="PIRSF" id="PIRSF034934">
    <property type="entry name" value="AbiF_AbiD"/>
    <property type="match status" value="1"/>
</dbReference>
<proteinExistence type="predicted"/>
<evidence type="ECO:0000313" key="1">
    <source>
        <dbReference type="EMBL" id="QCL10078.1"/>
    </source>
</evidence>
<accession>A0A7S4ZUU8</accession>
<dbReference type="AlphaFoldDB" id="A0A7S4ZUU8"/>